<name>A0A2Z7CL36_9LAMI</name>
<dbReference type="GO" id="GO:0031146">
    <property type="term" value="P:SCF-dependent proteasomal ubiquitin-dependent protein catabolic process"/>
    <property type="evidence" value="ECO:0007669"/>
    <property type="project" value="TreeGrafter"/>
</dbReference>
<dbReference type="Pfam" id="PF25372">
    <property type="entry name" value="DUF7885"/>
    <property type="match status" value="3"/>
</dbReference>
<keyword evidence="4" id="KW-1185">Reference proteome</keyword>
<feature type="compositionally biased region" description="Basic and acidic residues" evidence="1">
    <location>
        <begin position="129"/>
        <end position="143"/>
    </location>
</feature>
<dbReference type="PANTHER" id="PTHR13318:SF149">
    <property type="entry name" value="F-BOX DOMAIN-CONTAINING PROTEIN"/>
    <property type="match status" value="1"/>
</dbReference>
<organism evidence="3 4">
    <name type="scientific">Dorcoceras hygrometricum</name>
    <dbReference type="NCBI Taxonomy" id="472368"/>
    <lineage>
        <taxon>Eukaryota</taxon>
        <taxon>Viridiplantae</taxon>
        <taxon>Streptophyta</taxon>
        <taxon>Embryophyta</taxon>
        <taxon>Tracheophyta</taxon>
        <taxon>Spermatophyta</taxon>
        <taxon>Magnoliopsida</taxon>
        <taxon>eudicotyledons</taxon>
        <taxon>Gunneridae</taxon>
        <taxon>Pentapetalae</taxon>
        <taxon>asterids</taxon>
        <taxon>lamiids</taxon>
        <taxon>Lamiales</taxon>
        <taxon>Gesneriaceae</taxon>
        <taxon>Didymocarpoideae</taxon>
        <taxon>Trichosporeae</taxon>
        <taxon>Loxocarpinae</taxon>
        <taxon>Dorcoceras</taxon>
    </lineage>
</organism>
<dbReference type="InterPro" id="IPR006553">
    <property type="entry name" value="Leu-rich_rpt_Cys-con_subtyp"/>
</dbReference>
<dbReference type="InterPro" id="IPR036047">
    <property type="entry name" value="F-box-like_dom_sf"/>
</dbReference>
<dbReference type="Proteomes" id="UP000250235">
    <property type="component" value="Unassembled WGS sequence"/>
</dbReference>
<feature type="domain" description="F-box/LRR-repeat protein 15-like leucin rich repeat" evidence="2">
    <location>
        <begin position="325"/>
        <end position="455"/>
    </location>
</feature>
<sequence length="621" mass="66249">MSKVFDFSGGDDFCSGGFINKNPKDSNLFFPLGRHVDVYFPRKRSRVTAPFIFSEEVKQQPSIEVLPDACLFEVFRRLSGGQERSACACVSKRWLMLLSSIHRDEIFPAKASKPQAKGEFVDSSGVESVNKEESEGTDSDGKLSIRGSSSTHGLTNLGLRAIGRCCSSLRALSLWNLSSIGDEGLYEIASGAHLLEKLDLCHCPAITDKGLIAIAMNCPSLMSVTIESCANIGNESLKALGHYCPNLKCITVKNCALVGDQGIASLFSSAGQVLSKAKFQALDISDVSLAVIGHYGSALTDLALLDLQNVNDRGFWVMGKGQGLQKLKVLSITACRGISDSGVEALGDGCPNLKLFGLRKNLLVSDTGVVKFARAAVSLESLQLEECHRITQCGVFHILASSGGKLKALFLANCLGIRDINFVFPLTSICQSLQSLVIRNCPGFGNGGLDILGRMCPKLTQVELSGLQGVTDAGILPLIYSLEAGLTKLNLSGSVNLTDNSVVAITKLHGETLELMNLDGCKYLTDVSLSEIARNCSVLRELDVSKCGVTDSGIAALAGAEQLSLQIFSLAGCSFVSDKSLPFLGVLGKTLAGLNIQHCNGISSSSVDLLLELLWRCDVLY</sequence>
<dbReference type="EMBL" id="KQ995242">
    <property type="protein sequence ID" value="KZV47648.1"/>
    <property type="molecule type" value="Genomic_DNA"/>
</dbReference>
<dbReference type="PANTHER" id="PTHR13318">
    <property type="entry name" value="PARTNER OF PAIRED, ISOFORM B-RELATED"/>
    <property type="match status" value="1"/>
</dbReference>
<evidence type="ECO:0000313" key="4">
    <source>
        <dbReference type="Proteomes" id="UP000250235"/>
    </source>
</evidence>
<dbReference type="InterPro" id="IPR032675">
    <property type="entry name" value="LRR_dom_sf"/>
</dbReference>
<accession>A0A2Z7CL36</accession>
<feature type="domain" description="F-box/LRR-repeat protein 15-like leucin rich repeat" evidence="2">
    <location>
        <begin position="483"/>
        <end position="610"/>
    </location>
</feature>
<dbReference type="FunFam" id="1.20.1280.50:FF:000084">
    <property type="entry name" value="EIN3-binding F-box protein 1"/>
    <property type="match status" value="1"/>
</dbReference>
<dbReference type="SMART" id="SM00367">
    <property type="entry name" value="LRR_CC"/>
    <property type="match status" value="15"/>
</dbReference>
<evidence type="ECO:0000313" key="3">
    <source>
        <dbReference type="EMBL" id="KZV47648.1"/>
    </source>
</evidence>
<dbReference type="AlphaFoldDB" id="A0A2Z7CL36"/>
<dbReference type="FunFam" id="3.80.10.10:FF:000473">
    <property type="entry name" value="EIN3-binding F-box protein 1"/>
    <property type="match status" value="1"/>
</dbReference>
<evidence type="ECO:0000256" key="1">
    <source>
        <dbReference type="SAM" id="MobiDB-lite"/>
    </source>
</evidence>
<dbReference type="OrthoDB" id="550575at2759"/>
<evidence type="ECO:0000259" key="2">
    <source>
        <dbReference type="Pfam" id="PF25372"/>
    </source>
</evidence>
<dbReference type="Gene3D" id="3.80.10.10">
    <property type="entry name" value="Ribonuclease Inhibitor"/>
    <property type="match status" value="3"/>
</dbReference>
<gene>
    <name evidence="3" type="ORF">F511_14434</name>
</gene>
<feature type="domain" description="F-box/LRR-repeat protein 15-like leucin rich repeat" evidence="2">
    <location>
        <begin position="153"/>
        <end position="242"/>
    </location>
</feature>
<protein>
    <recommendedName>
        <fullName evidence="2">F-box/LRR-repeat protein 15-like leucin rich repeat domain-containing protein</fullName>
    </recommendedName>
</protein>
<proteinExistence type="predicted"/>
<feature type="region of interest" description="Disordered" evidence="1">
    <location>
        <begin position="118"/>
        <end position="147"/>
    </location>
</feature>
<dbReference type="SUPFAM" id="SSF52047">
    <property type="entry name" value="RNI-like"/>
    <property type="match status" value="2"/>
</dbReference>
<dbReference type="FunFam" id="3.80.10.10:FF:000595">
    <property type="entry name" value="EIN3-binding F-box protein 1"/>
    <property type="match status" value="1"/>
</dbReference>
<dbReference type="SUPFAM" id="SSF81383">
    <property type="entry name" value="F-box domain"/>
    <property type="match status" value="1"/>
</dbReference>
<dbReference type="GO" id="GO:0019005">
    <property type="term" value="C:SCF ubiquitin ligase complex"/>
    <property type="evidence" value="ECO:0007669"/>
    <property type="project" value="TreeGrafter"/>
</dbReference>
<dbReference type="InterPro" id="IPR057207">
    <property type="entry name" value="FBXL15_LRR"/>
</dbReference>
<reference evidence="3 4" key="1">
    <citation type="journal article" date="2015" name="Proc. Natl. Acad. Sci. U.S.A.">
        <title>The resurrection genome of Boea hygrometrica: A blueprint for survival of dehydration.</title>
        <authorList>
            <person name="Xiao L."/>
            <person name="Yang G."/>
            <person name="Zhang L."/>
            <person name="Yang X."/>
            <person name="Zhao S."/>
            <person name="Ji Z."/>
            <person name="Zhou Q."/>
            <person name="Hu M."/>
            <person name="Wang Y."/>
            <person name="Chen M."/>
            <person name="Xu Y."/>
            <person name="Jin H."/>
            <person name="Xiao X."/>
            <person name="Hu G."/>
            <person name="Bao F."/>
            <person name="Hu Y."/>
            <person name="Wan P."/>
            <person name="Li L."/>
            <person name="Deng X."/>
            <person name="Kuang T."/>
            <person name="Xiang C."/>
            <person name="Zhu J.K."/>
            <person name="Oliver M.J."/>
            <person name="He Y."/>
        </authorList>
    </citation>
    <scope>NUCLEOTIDE SEQUENCE [LARGE SCALE GENOMIC DNA]</scope>
    <source>
        <strain evidence="4">cv. XS01</strain>
    </source>
</reference>